<feature type="short sequence motif" description="GXGXXG" evidence="2">
    <location>
        <begin position="24"/>
        <end position="29"/>
    </location>
</feature>
<keyword evidence="2" id="KW-0442">Lipid degradation</keyword>
<dbReference type="Gene3D" id="3.40.1090.10">
    <property type="entry name" value="Cytosolic phospholipase A2 catalytic domain"/>
    <property type="match status" value="1"/>
</dbReference>
<proteinExistence type="predicted"/>
<dbReference type="SUPFAM" id="SSF52151">
    <property type="entry name" value="FabD/lysophospholipase-like"/>
    <property type="match status" value="1"/>
</dbReference>
<dbReference type="Pfam" id="PF01734">
    <property type="entry name" value="Patatin"/>
    <property type="match status" value="1"/>
</dbReference>
<dbReference type="PANTHER" id="PTHR24138:SF12">
    <property type="entry name" value="PATATIN FAMILY PROTEIN"/>
    <property type="match status" value="1"/>
</dbReference>
<organism evidence="4 5">
    <name type="scientific">Rhizobium fredii</name>
    <name type="common">Sinorhizobium fredii</name>
    <dbReference type="NCBI Taxonomy" id="380"/>
    <lineage>
        <taxon>Bacteria</taxon>
        <taxon>Pseudomonadati</taxon>
        <taxon>Pseudomonadota</taxon>
        <taxon>Alphaproteobacteria</taxon>
        <taxon>Hyphomicrobiales</taxon>
        <taxon>Rhizobiaceae</taxon>
        <taxon>Sinorhizobium/Ensifer group</taxon>
        <taxon>Sinorhizobium</taxon>
    </lineage>
</organism>
<dbReference type="InterPro" id="IPR002641">
    <property type="entry name" value="PNPLA_dom"/>
</dbReference>
<evidence type="ECO:0000313" key="4">
    <source>
        <dbReference type="EMBL" id="AUX76298.1"/>
    </source>
</evidence>
<dbReference type="GO" id="GO:0016787">
    <property type="term" value="F:hydrolase activity"/>
    <property type="evidence" value="ECO:0007669"/>
    <property type="project" value="UniProtKB-UniRule"/>
</dbReference>
<feature type="active site" description="Nucleophile" evidence="2">
    <location>
        <position position="58"/>
    </location>
</feature>
<feature type="domain" description="PNPLA" evidence="3">
    <location>
        <begin position="20"/>
        <end position="201"/>
    </location>
</feature>
<name>A0A2L0H4B2_RHIFR</name>
<feature type="active site" description="Proton acceptor" evidence="2">
    <location>
        <position position="188"/>
    </location>
</feature>
<evidence type="ECO:0000313" key="5">
    <source>
        <dbReference type="Proteomes" id="UP000239340"/>
    </source>
</evidence>
<dbReference type="AlphaFoldDB" id="A0A2L0H4B2"/>
<dbReference type="CDD" id="cd07199">
    <property type="entry name" value="Pat17_PNPLA8_PNPLA9_like"/>
    <property type="match status" value="1"/>
</dbReference>
<dbReference type="PROSITE" id="PS51635">
    <property type="entry name" value="PNPLA"/>
    <property type="match status" value="1"/>
</dbReference>
<dbReference type="PANTHER" id="PTHR24138">
    <property type="entry name" value="INTRACELLLAR PHOSPHOLIPASE A FAMILY"/>
    <property type="match status" value="1"/>
</dbReference>
<sequence>MSEGSRLTGTEQRNIPYRVLSLDGGGAKGFYTLGVLAEIEGMIGCRLHERFDLVFGTSTGSIIGSMIALGMSVDEIHDLYRQFVPAIMKLKRPNEKSAKLAELAQEIFKDAKFDDVKTAVGVVTTKWVIERPMIFKGSIAQAHGRKGTFQPGFGVSIGDAVQASCSAFPFFAPKTVTTGAGDEVKLVDGGYCANNPTLYAIADATRALNIAHKDLRVVSVGVGVYPSPKPSLFSKMYWAKHLLSVQLLQKTLEINTQSMDQLRAILFKDVPTVRISDTFEQPEMATDLFEHDLKKLNILRQRGRESFAKVEATLKDFLL</sequence>
<dbReference type="Proteomes" id="UP000239340">
    <property type="component" value="Chromosome"/>
</dbReference>
<feature type="short sequence motif" description="DGA/G" evidence="2">
    <location>
        <begin position="188"/>
        <end position="190"/>
    </location>
</feature>
<dbReference type="InterPro" id="IPR016035">
    <property type="entry name" value="Acyl_Trfase/lysoPLipase"/>
</dbReference>
<evidence type="ECO:0000259" key="3">
    <source>
        <dbReference type="PROSITE" id="PS51635"/>
    </source>
</evidence>
<feature type="short sequence motif" description="GXSXG" evidence="2">
    <location>
        <begin position="56"/>
        <end position="60"/>
    </location>
</feature>
<dbReference type="InterPro" id="IPR047156">
    <property type="entry name" value="Teg/CotR/CapV-like"/>
</dbReference>
<reference evidence="4 5" key="1">
    <citation type="submission" date="2017-10" db="EMBL/GenBank/DDBJ databases">
        <title>Analysis of the genome sequences of Rhizobium populations associated to common bean (phaseolus vulgaris).</title>
        <authorList>
            <person name="Bustos P."/>
            <person name="Santamaria R.I."/>
            <person name="Miranda-Sanchez F."/>
            <person name="Perez-Carrascal O."/>
            <person name="Juarez S."/>
            <person name="Lozano L."/>
            <person name="Martinez-Flores I."/>
            <person name="Vinuesa P."/>
            <person name="Martinez-Romero E."/>
            <person name="Cevallos M.A."/>
            <person name="Romero D."/>
            <person name="Davila G."/>
            <person name="Gonzalez V."/>
        </authorList>
    </citation>
    <scope>NUCLEOTIDE SEQUENCE [LARGE SCALE GENOMIC DNA]</scope>
    <source>
        <strain evidence="4 5">NXT3</strain>
    </source>
</reference>
<keyword evidence="2" id="KW-0378">Hydrolase</keyword>
<evidence type="ECO:0000256" key="1">
    <source>
        <dbReference type="ARBA" id="ARBA00023098"/>
    </source>
</evidence>
<gene>
    <name evidence="4" type="ORF">NXT3_CH01726</name>
</gene>
<keyword evidence="1 2" id="KW-0443">Lipid metabolism</keyword>
<evidence type="ECO:0000256" key="2">
    <source>
        <dbReference type="PROSITE-ProRule" id="PRU01161"/>
    </source>
</evidence>
<accession>A0A2L0H4B2</accession>
<protein>
    <submittedName>
        <fullName evidence="4">Patatin/phospholipase-related protein</fullName>
    </submittedName>
</protein>
<dbReference type="GO" id="GO:0016042">
    <property type="term" value="P:lipid catabolic process"/>
    <property type="evidence" value="ECO:0007669"/>
    <property type="project" value="UniProtKB-UniRule"/>
</dbReference>
<dbReference type="EMBL" id="CP024307">
    <property type="protein sequence ID" value="AUX76298.1"/>
    <property type="molecule type" value="Genomic_DNA"/>
</dbReference>